<dbReference type="RefSeq" id="XP_038749658.1">
    <property type="nucleotide sequence ID" value="XM_038884870.1"/>
</dbReference>
<evidence type="ECO:0000256" key="6">
    <source>
        <dbReference type="SAM" id="MobiDB-lite"/>
    </source>
</evidence>
<accession>A0A9P6IB68</accession>
<organism evidence="9 10">
    <name type="scientific">Colletotrichum karsti</name>
    <dbReference type="NCBI Taxonomy" id="1095194"/>
    <lineage>
        <taxon>Eukaryota</taxon>
        <taxon>Fungi</taxon>
        <taxon>Dikarya</taxon>
        <taxon>Ascomycota</taxon>
        <taxon>Pezizomycotina</taxon>
        <taxon>Sordariomycetes</taxon>
        <taxon>Hypocreomycetidae</taxon>
        <taxon>Glomerellales</taxon>
        <taxon>Glomerellaceae</taxon>
        <taxon>Colletotrichum</taxon>
        <taxon>Colletotrichum boninense species complex</taxon>
    </lineage>
</organism>
<evidence type="ECO:0000313" key="9">
    <source>
        <dbReference type="EMBL" id="KAF9880197.1"/>
    </source>
</evidence>
<dbReference type="GO" id="GO:0022857">
    <property type="term" value="F:transmembrane transporter activity"/>
    <property type="evidence" value="ECO:0007669"/>
    <property type="project" value="InterPro"/>
</dbReference>
<feature type="transmembrane region" description="Helical" evidence="7">
    <location>
        <begin position="148"/>
        <end position="172"/>
    </location>
</feature>
<dbReference type="GO" id="GO:0016020">
    <property type="term" value="C:membrane"/>
    <property type="evidence" value="ECO:0007669"/>
    <property type="project" value="UniProtKB-SubCell"/>
</dbReference>
<reference evidence="9" key="2">
    <citation type="submission" date="2020-11" db="EMBL/GenBank/DDBJ databases">
        <title>Whole genome sequencing of Colletotrichum sp.</title>
        <authorList>
            <person name="Li H."/>
        </authorList>
    </citation>
    <scope>NUCLEOTIDE SEQUENCE</scope>
    <source>
        <strain evidence="9">CkLH20</strain>
    </source>
</reference>
<feature type="transmembrane region" description="Helical" evidence="7">
    <location>
        <begin position="383"/>
        <end position="404"/>
    </location>
</feature>
<name>A0A9P6IB68_9PEZI</name>
<dbReference type="SUPFAM" id="SSF103473">
    <property type="entry name" value="MFS general substrate transporter"/>
    <property type="match status" value="1"/>
</dbReference>
<gene>
    <name evidence="9" type="ORF">CkaCkLH20_02151</name>
</gene>
<keyword evidence="10" id="KW-1185">Reference proteome</keyword>
<feature type="transmembrane region" description="Helical" evidence="7">
    <location>
        <begin position="359"/>
        <end position="377"/>
    </location>
</feature>
<proteinExistence type="predicted"/>
<evidence type="ECO:0000256" key="2">
    <source>
        <dbReference type="ARBA" id="ARBA00022448"/>
    </source>
</evidence>
<feature type="transmembrane region" description="Helical" evidence="7">
    <location>
        <begin position="290"/>
        <end position="306"/>
    </location>
</feature>
<feature type="transmembrane region" description="Helical" evidence="7">
    <location>
        <begin position="326"/>
        <end position="347"/>
    </location>
</feature>
<comment type="subcellular location">
    <subcellularLocation>
        <location evidence="1">Membrane</location>
        <topology evidence="1">Multi-pass membrane protein</topology>
    </subcellularLocation>
</comment>
<feature type="transmembrane region" description="Helical" evidence="7">
    <location>
        <begin position="218"/>
        <end position="238"/>
    </location>
</feature>
<dbReference type="InterPro" id="IPR036259">
    <property type="entry name" value="MFS_trans_sf"/>
</dbReference>
<feature type="transmembrane region" description="Helical" evidence="7">
    <location>
        <begin position="184"/>
        <end position="206"/>
    </location>
</feature>
<dbReference type="OrthoDB" id="2250022at2759"/>
<dbReference type="PROSITE" id="PS50850">
    <property type="entry name" value="MFS"/>
    <property type="match status" value="1"/>
</dbReference>
<evidence type="ECO:0000256" key="4">
    <source>
        <dbReference type="ARBA" id="ARBA00022989"/>
    </source>
</evidence>
<keyword evidence="3 7" id="KW-0812">Transmembrane</keyword>
<dbReference type="FunFam" id="1.20.1250.20:FF:000013">
    <property type="entry name" value="MFS general substrate transporter"/>
    <property type="match status" value="1"/>
</dbReference>
<evidence type="ECO:0000256" key="1">
    <source>
        <dbReference type="ARBA" id="ARBA00004141"/>
    </source>
</evidence>
<feature type="transmembrane region" description="Helical" evidence="7">
    <location>
        <begin position="122"/>
        <end position="142"/>
    </location>
</feature>
<dbReference type="PANTHER" id="PTHR43791:SF62">
    <property type="entry name" value="MAJOR FACILITATOR SUPERFAMILY (MFS) PROFILE DOMAIN-CONTAINING PROTEIN"/>
    <property type="match status" value="1"/>
</dbReference>
<evidence type="ECO:0000313" key="10">
    <source>
        <dbReference type="Proteomes" id="UP000781932"/>
    </source>
</evidence>
<reference evidence="9" key="1">
    <citation type="submission" date="2020-03" db="EMBL/GenBank/DDBJ databases">
        <authorList>
            <person name="He L."/>
        </authorList>
    </citation>
    <scope>NUCLEOTIDE SEQUENCE</scope>
    <source>
        <strain evidence="9">CkLH20</strain>
    </source>
</reference>
<evidence type="ECO:0000256" key="3">
    <source>
        <dbReference type="ARBA" id="ARBA00022692"/>
    </source>
</evidence>
<dbReference type="AlphaFoldDB" id="A0A9P6IB68"/>
<evidence type="ECO:0000259" key="8">
    <source>
        <dbReference type="PROSITE" id="PS50850"/>
    </source>
</evidence>
<feature type="transmembrane region" description="Helical" evidence="7">
    <location>
        <begin position="416"/>
        <end position="437"/>
    </location>
</feature>
<keyword evidence="4 7" id="KW-1133">Transmembrane helix</keyword>
<dbReference type="EMBL" id="JAATWM020000005">
    <property type="protein sequence ID" value="KAF9880197.1"/>
    <property type="molecule type" value="Genomic_DNA"/>
</dbReference>
<feature type="region of interest" description="Disordered" evidence="6">
    <location>
        <begin position="1"/>
        <end position="35"/>
    </location>
</feature>
<dbReference type="Proteomes" id="UP000781932">
    <property type="component" value="Unassembled WGS sequence"/>
</dbReference>
<dbReference type="FunFam" id="1.20.1250.20:FF:000057">
    <property type="entry name" value="MFS general substrate transporter"/>
    <property type="match status" value="1"/>
</dbReference>
<feature type="domain" description="Major facilitator superfamily (MFS) profile" evidence="8">
    <location>
        <begin position="56"/>
        <end position="474"/>
    </location>
</feature>
<dbReference type="Gene3D" id="1.20.1250.20">
    <property type="entry name" value="MFS general substrate transporter like domains"/>
    <property type="match status" value="2"/>
</dbReference>
<dbReference type="Pfam" id="PF07690">
    <property type="entry name" value="MFS_1"/>
    <property type="match status" value="1"/>
</dbReference>
<comment type="caution">
    <text evidence="9">The sequence shown here is derived from an EMBL/GenBank/DDBJ whole genome shotgun (WGS) entry which is preliminary data.</text>
</comment>
<sequence>MNTDTKDTGVQQLKQAEPSTEPETEQPETGQKDDPVIDEAWLAREKRLRRKLDCTLMPIIWILYLFNYLDRNNIAQAKLDTFEADLGLKGNNFNTAVSILNVGYMLMQVPSNMLLTRVRPSLFIPFWVCAWSCISAATAGVNNYPGLIAVRFFLGVSEAPFGPGAFFLLSCWYTKKELALRTAVLYSGLVLATSFGGLLSAAIFAGLSGVHGVAGWRWLFIIEGAASFGFGLIAFFLIPDYPESNSGLAKWLLTKEEREVAVERIARDQVSNQESNDSIWYGLKAAVMDYRVWVFAFILCCNHTAYGFNNFYPTIVQGFKLGSRTVTLLCTAPPYLVGAVISLLIAYSSDIRSERGWHIGVPMAMAASGFIISVATLNVPARYFASFLYISGCFSGNAILFGWAASSVSQTPKKRACATAIINVMGQFGNIWSPYFFSPGDSPRYVKAMILMVTFSMLSILGCMFMKWTLNRDNKKLLERFAGTGRAPNLYTL</sequence>
<protein>
    <submittedName>
        <fullName evidence="9">Major facilitator superfamily transporter</fullName>
    </submittedName>
</protein>
<keyword evidence="2" id="KW-0813">Transport</keyword>
<keyword evidence="5 7" id="KW-0472">Membrane</keyword>
<feature type="transmembrane region" description="Helical" evidence="7">
    <location>
        <begin position="449"/>
        <end position="470"/>
    </location>
</feature>
<dbReference type="GeneID" id="62157944"/>
<dbReference type="PANTHER" id="PTHR43791">
    <property type="entry name" value="PERMEASE-RELATED"/>
    <property type="match status" value="1"/>
</dbReference>
<evidence type="ECO:0000256" key="5">
    <source>
        <dbReference type="ARBA" id="ARBA00023136"/>
    </source>
</evidence>
<dbReference type="InterPro" id="IPR020846">
    <property type="entry name" value="MFS_dom"/>
</dbReference>
<evidence type="ECO:0000256" key="7">
    <source>
        <dbReference type="SAM" id="Phobius"/>
    </source>
</evidence>
<dbReference type="InterPro" id="IPR011701">
    <property type="entry name" value="MFS"/>
</dbReference>